<dbReference type="PANTHER" id="PTHR43782">
    <property type="entry name" value="ARGINASE"/>
    <property type="match status" value="1"/>
</dbReference>
<evidence type="ECO:0000256" key="3">
    <source>
        <dbReference type="ARBA" id="ARBA00023211"/>
    </source>
</evidence>
<sequence length="279" mass="28134">MTRFIVVPQWQGSPSTRSMTLIDGADAIAGDLPRSATVRVDVPVEAGEALGSGIRRFSSLQRTRDLVTAALTDADGAADGASPSGHVLVVGGDCGVAVPAIAHAAALHPNMAVVWFDAHADLHTPESSASGAFAGMALRAVFETTPLSTDAAVPADRIVLAGAREFDDAETDAVKIAGLTHLGVDDLADPARLADAVAATGAGSVYVHVDLDVLDPAAITGVSAAVPFGIDIPTLTNAISVLRGRFPLAGASVSGFAPPHPEAVVDDMGSVLRVVGALA</sequence>
<dbReference type="PANTHER" id="PTHR43782:SF3">
    <property type="entry name" value="ARGINASE"/>
    <property type="match status" value="1"/>
</dbReference>
<dbReference type="EMBL" id="JBHLHV010000002">
    <property type="protein sequence ID" value="MFB8893820.1"/>
    <property type="molecule type" value="Genomic_DNA"/>
</dbReference>
<dbReference type="Pfam" id="PF00491">
    <property type="entry name" value="Arginase"/>
    <property type="match status" value="1"/>
</dbReference>
<dbReference type="PROSITE" id="PS51409">
    <property type="entry name" value="ARGINASE_2"/>
    <property type="match status" value="1"/>
</dbReference>
<evidence type="ECO:0000313" key="5">
    <source>
        <dbReference type="EMBL" id="MFB8893820.1"/>
    </source>
</evidence>
<keyword evidence="3" id="KW-0464">Manganese</keyword>
<evidence type="ECO:0000256" key="1">
    <source>
        <dbReference type="ARBA" id="ARBA00022723"/>
    </source>
</evidence>
<proteinExistence type="inferred from homology"/>
<dbReference type="CDD" id="cd09999">
    <property type="entry name" value="Arginase-like_1"/>
    <property type="match status" value="1"/>
</dbReference>
<evidence type="ECO:0000256" key="4">
    <source>
        <dbReference type="PROSITE-ProRule" id="PRU00742"/>
    </source>
</evidence>
<dbReference type="Gene3D" id="3.40.800.10">
    <property type="entry name" value="Ureohydrolase domain"/>
    <property type="match status" value="1"/>
</dbReference>
<dbReference type="GO" id="GO:0016787">
    <property type="term" value="F:hydrolase activity"/>
    <property type="evidence" value="ECO:0007669"/>
    <property type="project" value="UniProtKB-KW"/>
</dbReference>
<accession>A0ABV5EV25</accession>
<gene>
    <name evidence="5" type="ORF">AB7P39_13310</name>
</gene>
<evidence type="ECO:0000256" key="2">
    <source>
        <dbReference type="ARBA" id="ARBA00022801"/>
    </source>
</evidence>
<reference evidence="5 6" key="1">
    <citation type="submission" date="2024-08" db="EMBL/GenBank/DDBJ databases">
        <title>Heavy metals resistant antinobacteria isolated from wastewater.</title>
        <authorList>
            <person name="Roman Ponce B."/>
            <person name="Blanco Mercado M.A."/>
            <person name="Avila Aldana I.N."/>
            <person name="Morales Arrieta S."/>
        </authorList>
    </citation>
    <scope>NUCLEOTIDE SEQUENCE [LARGE SCALE GENOMIC DNA]</scope>
    <source>
        <strain evidence="6">sma-1</strain>
    </source>
</reference>
<dbReference type="RefSeq" id="WP_114588485.1">
    <property type="nucleotide sequence ID" value="NZ_JBHLHV010000002.1"/>
</dbReference>
<keyword evidence="6" id="KW-1185">Reference proteome</keyword>
<dbReference type="Proteomes" id="UP001589643">
    <property type="component" value="Unassembled WGS sequence"/>
</dbReference>
<evidence type="ECO:0000313" key="6">
    <source>
        <dbReference type="Proteomes" id="UP001589643"/>
    </source>
</evidence>
<dbReference type="InterPro" id="IPR023696">
    <property type="entry name" value="Ureohydrolase_dom_sf"/>
</dbReference>
<keyword evidence="1" id="KW-0479">Metal-binding</keyword>
<dbReference type="InterPro" id="IPR006035">
    <property type="entry name" value="Ureohydrolase"/>
</dbReference>
<dbReference type="EC" id="3.5.3.-" evidence="5"/>
<comment type="similarity">
    <text evidence="4">Belongs to the arginase family.</text>
</comment>
<dbReference type="PRINTS" id="PR00116">
    <property type="entry name" value="ARGINASE"/>
</dbReference>
<keyword evidence="2 5" id="KW-0378">Hydrolase</keyword>
<dbReference type="SUPFAM" id="SSF52768">
    <property type="entry name" value="Arginase/deacetylase"/>
    <property type="match status" value="1"/>
</dbReference>
<name>A0ABV5EV25_9MICO</name>
<organism evidence="5 6">
    <name type="scientific">Microbacterium plantarum</name>
    <dbReference type="NCBI Taxonomy" id="1816425"/>
    <lineage>
        <taxon>Bacteria</taxon>
        <taxon>Bacillati</taxon>
        <taxon>Actinomycetota</taxon>
        <taxon>Actinomycetes</taxon>
        <taxon>Micrococcales</taxon>
        <taxon>Microbacteriaceae</taxon>
        <taxon>Microbacterium</taxon>
    </lineage>
</organism>
<comment type="caution">
    <text evidence="5">The sequence shown here is derived from an EMBL/GenBank/DDBJ whole genome shotgun (WGS) entry which is preliminary data.</text>
</comment>
<protein>
    <submittedName>
        <fullName evidence="5">Arginase family protein</fullName>
        <ecNumber evidence="5">3.5.3.-</ecNumber>
    </submittedName>
</protein>